<feature type="transmembrane region" description="Helical" evidence="10">
    <location>
        <begin position="1221"/>
        <end position="1248"/>
    </location>
</feature>
<keyword evidence="4 10" id="KW-0812">Transmembrane</keyword>
<dbReference type="Pfam" id="PF14510">
    <property type="entry name" value="ABC_trans_N"/>
    <property type="match status" value="1"/>
</dbReference>
<evidence type="ECO:0000256" key="8">
    <source>
        <dbReference type="ARBA" id="ARBA00023136"/>
    </source>
</evidence>
<organism evidence="12 13">
    <name type="scientific">Mycena indigotica</name>
    <dbReference type="NCBI Taxonomy" id="2126181"/>
    <lineage>
        <taxon>Eukaryota</taxon>
        <taxon>Fungi</taxon>
        <taxon>Dikarya</taxon>
        <taxon>Basidiomycota</taxon>
        <taxon>Agaricomycotina</taxon>
        <taxon>Agaricomycetes</taxon>
        <taxon>Agaricomycetidae</taxon>
        <taxon>Agaricales</taxon>
        <taxon>Marasmiineae</taxon>
        <taxon>Mycenaceae</taxon>
        <taxon>Mycena</taxon>
    </lineage>
</organism>
<dbReference type="Pfam" id="PF19055">
    <property type="entry name" value="ABC2_membrane_7"/>
    <property type="match status" value="1"/>
</dbReference>
<feature type="domain" description="ABC transporter" evidence="11">
    <location>
        <begin position="841"/>
        <end position="1060"/>
    </location>
</feature>
<comment type="caution">
    <text evidence="12">The sequence shown here is derived from an EMBL/GenBank/DDBJ whole genome shotgun (WGS) entry which is preliminary data.</text>
</comment>
<dbReference type="GO" id="GO:0016887">
    <property type="term" value="F:ATP hydrolysis activity"/>
    <property type="evidence" value="ECO:0007669"/>
    <property type="project" value="InterPro"/>
</dbReference>
<dbReference type="SUPFAM" id="SSF52540">
    <property type="entry name" value="P-loop containing nucleoside triphosphate hydrolases"/>
    <property type="match status" value="2"/>
</dbReference>
<evidence type="ECO:0000256" key="4">
    <source>
        <dbReference type="ARBA" id="ARBA00022692"/>
    </source>
</evidence>
<evidence type="ECO:0000259" key="11">
    <source>
        <dbReference type="PROSITE" id="PS50893"/>
    </source>
</evidence>
<evidence type="ECO:0000256" key="7">
    <source>
        <dbReference type="ARBA" id="ARBA00022989"/>
    </source>
</evidence>
<dbReference type="PROSITE" id="PS50893">
    <property type="entry name" value="ABC_TRANSPORTER_2"/>
    <property type="match status" value="2"/>
</dbReference>
<accession>A0A8H6SXW3</accession>
<dbReference type="OrthoDB" id="245989at2759"/>
<feature type="transmembrane region" description="Helical" evidence="10">
    <location>
        <begin position="1268"/>
        <end position="1287"/>
    </location>
</feature>
<dbReference type="InterPro" id="IPR013525">
    <property type="entry name" value="ABC2_TM"/>
</dbReference>
<dbReference type="Pfam" id="PF06422">
    <property type="entry name" value="PDR_CDR"/>
    <property type="match status" value="1"/>
</dbReference>
<dbReference type="CDD" id="cd03232">
    <property type="entry name" value="ABCG_PDR_domain2"/>
    <property type="match status" value="1"/>
</dbReference>
<feature type="transmembrane region" description="Helical" evidence="10">
    <location>
        <begin position="643"/>
        <end position="662"/>
    </location>
</feature>
<dbReference type="Gene3D" id="3.40.50.300">
    <property type="entry name" value="P-loop containing nucleotide triphosphate hydrolases"/>
    <property type="match status" value="2"/>
</dbReference>
<dbReference type="InterPro" id="IPR034003">
    <property type="entry name" value="ABCG_PDR_2"/>
</dbReference>
<feature type="transmembrane region" description="Helical" evidence="10">
    <location>
        <begin position="494"/>
        <end position="515"/>
    </location>
</feature>
<gene>
    <name evidence="12" type="ORF">MIND_00531000</name>
</gene>
<sequence>MADTPGDAATLIDHHEPSSVNIAEAEERFNALARTLSRKSQANASGSATTRTASDIEKGNEEPEEAFDLREYLTSSNNAQQQAGIKHKHVSVTWEDLEVKALNNTHCQFYVGTFGGACLDFFLAVPLYLWGLITPLFFKQEFVTRPILHKSSGVVKSGEMCLVLGCPGSGCTTFLKAIANERNTFAQVLGEVLYEGIDAETMQKMYKGEVVFNDEDDLHIATLTVAQTLSFALSTKTPGPNGRLPGISRAEFDAEVLDTLLKMLNISHTKQTLVGDEFVRGVSGGERKRVSIAEMMATRARVQTWDNSTRGLDASTALDFVKCLRIMTDVLGQTTFVTLYQAGEGIYDLFDKVIVLSEGRQVFFGPPSEARAYFEQLGYRPLPRQSTADYLTGCTDPNERQFADGHSAANTPSTPEALEAAFRSSRYYKELNDTREKVTLAMQHERADQEAFRDAVAMDKKKGVSRKSPYTLGFTGQVMALTRRQFIMKLQDRFHLVTSFTLSTILSLVLGAAYINLPTSSAGAFTRGGLIFAALLTTCLDAFGEMPSQMLGRPILRKQTSYSMYRPSAIAVANTLADLPFSALRILLFNLPVYFMTNLNRSAGGHCLDSGRSILYPISSISQCKGSSGPLDLSAPASMSPSGWRVIFFIPNFVEYAGYIIPVIKMKRWLFWIYYLNPIAYAWQACMENEFMRIDLTCDGPYVIPRNVGPLTQYPDGLGPNQACTLFGSSAGDSRVSGESYISAGYGISSADLWRRNFLVLVGFLLLFQVTQIISLEYFPRYNQVLSIQIFAKENSEVKKRNEILRQRKAERKANHGIESPKKEIEQQIKESAVPAHRKTLTWQNLNYHVPVPGGTRRLLHDVQGYVGPGLTALMGASGAGKTTCLDVLAQRKTIGVVSGDVLVDGRPLASDFARGTAYAEQMDVHEGTATEEKDNYVEEIIELLELQDLSEALIFSLSVESRKRLTIGVELASKPELLLFLDEPTSGLDSQSAWNVVRLLRKLADQGQAILCTIHQPSALLFESFDRLLLLERGGETVYFGDIGKDSHVIRNYFAANGAFCPANVNPAEYMLEAIGAGTTPRVGDRDWKDIWLDSPECESLRSKIAQINNEALTRPVAEKTKLSTYATPFMYQLRTVTARNYLALWRSPDYLFSRLFVCSFISFFVSLSFLQLGISLRDLQFRVFSLFWVTILPAIIMAQIEPMFISNRRTFIREASSRIYSPYVFAIAQTLSEIPGSIVCAIVYWVLMVYPMHFGQGAAGLNGTGFQLLMTLTMMIFGVTLGQLIGAISPSVQVAALYNPFLTLVLGTFCGVTLPHVNNGFWWTWLYQLVPYTRTIAAMVSTELFGLKVRCKSDEFATFNPPTNMTCGQWGQAFVNITGGYIDNLDATSNCKYCSYAVGDEFYTPLGISFSERWRDFGIFLAYIAFNMAATVIASRYLRYAKR</sequence>
<feature type="transmembrane region" description="Helical" evidence="10">
    <location>
        <begin position="1153"/>
        <end position="1175"/>
    </location>
</feature>
<keyword evidence="5" id="KW-0547">Nucleotide-binding</keyword>
<proteinExistence type="inferred from homology"/>
<dbReference type="GO" id="GO:0016020">
    <property type="term" value="C:membrane"/>
    <property type="evidence" value="ECO:0007669"/>
    <property type="project" value="UniProtKB-SubCell"/>
</dbReference>
<evidence type="ECO:0000313" key="12">
    <source>
        <dbReference type="EMBL" id="KAF7307369.1"/>
    </source>
</evidence>
<reference evidence="12" key="1">
    <citation type="submission" date="2020-05" db="EMBL/GenBank/DDBJ databases">
        <title>Mycena genomes resolve the evolution of fungal bioluminescence.</title>
        <authorList>
            <person name="Tsai I.J."/>
        </authorList>
    </citation>
    <scope>NUCLEOTIDE SEQUENCE</scope>
    <source>
        <strain evidence="12">171206Taipei</strain>
    </source>
</reference>
<feature type="transmembrane region" description="Helical" evidence="10">
    <location>
        <begin position="1419"/>
        <end position="1440"/>
    </location>
</feature>
<evidence type="ECO:0000256" key="5">
    <source>
        <dbReference type="ARBA" id="ARBA00022741"/>
    </source>
</evidence>
<dbReference type="PANTHER" id="PTHR19241">
    <property type="entry name" value="ATP-BINDING CASSETTE TRANSPORTER"/>
    <property type="match status" value="1"/>
</dbReference>
<dbReference type="InterPro" id="IPR034001">
    <property type="entry name" value="ABCG_PDR_1"/>
</dbReference>
<protein>
    <submittedName>
        <fullName evidence="12">Pleiotropic drug resistance ABC transporter protein</fullName>
    </submittedName>
</protein>
<evidence type="ECO:0000256" key="1">
    <source>
        <dbReference type="ARBA" id="ARBA00004141"/>
    </source>
</evidence>
<feature type="compositionally biased region" description="Polar residues" evidence="9">
    <location>
        <begin position="38"/>
        <end position="53"/>
    </location>
</feature>
<feature type="transmembrane region" description="Helical" evidence="10">
    <location>
        <begin position="758"/>
        <end position="779"/>
    </location>
</feature>
<feature type="region of interest" description="Disordered" evidence="9">
    <location>
        <begin position="36"/>
        <end position="61"/>
    </location>
</feature>
<evidence type="ECO:0000256" key="6">
    <source>
        <dbReference type="ARBA" id="ARBA00022840"/>
    </source>
</evidence>
<feature type="transmembrane region" description="Helical" evidence="10">
    <location>
        <begin position="1181"/>
        <end position="1200"/>
    </location>
</feature>
<keyword evidence="13" id="KW-1185">Reference proteome</keyword>
<comment type="subcellular location">
    <subcellularLocation>
        <location evidence="1">Membrane</location>
        <topology evidence="1">Multi-pass membrane protein</topology>
    </subcellularLocation>
</comment>
<keyword evidence="8 10" id="KW-0472">Membrane</keyword>
<evidence type="ECO:0000313" key="13">
    <source>
        <dbReference type="Proteomes" id="UP000636479"/>
    </source>
</evidence>
<comment type="similarity">
    <text evidence="2">Belongs to the ABC transporter superfamily. ABCG family. PDR (TC 3.A.1.205) subfamily.</text>
</comment>
<feature type="transmembrane region" description="Helical" evidence="10">
    <location>
        <begin position="669"/>
        <end position="685"/>
    </location>
</feature>
<dbReference type="PROSITE" id="PS00211">
    <property type="entry name" value="ABC_TRANSPORTER_1"/>
    <property type="match status" value="1"/>
</dbReference>
<dbReference type="Pfam" id="PF01061">
    <property type="entry name" value="ABC2_membrane"/>
    <property type="match status" value="2"/>
</dbReference>
<dbReference type="GO" id="GO:0005524">
    <property type="term" value="F:ATP binding"/>
    <property type="evidence" value="ECO:0007669"/>
    <property type="project" value="UniProtKB-KW"/>
</dbReference>
<feature type="domain" description="ABC transporter" evidence="11">
    <location>
        <begin position="132"/>
        <end position="383"/>
    </location>
</feature>
<keyword evidence="7 10" id="KW-1133">Transmembrane helix</keyword>
<feature type="region of interest" description="Disordered" evidence="9">
    <location>
        <begin position="1"/>
        <end position="20"/>
    </location>
</feature>
<dbReference type="RefSeq" id="XP_037222388.1">
    <property type="nucleotide sequence ID" value="XM_037362096.1"/>
</dbReference>
<evidence type="ECO:0000256" key="3">
    <source>
        <dbReference type="ARBA" id="ARBA00022448"/>
    </source>
</evidence>
<evidence type="ECO:0000256" key="9">
    <source>
        <dbReference type="SAM" id="MobiDB-lite"/>
    </source>
</evidence>
<feature type="transmembrane region" description="Helical" evidence="10">
    <location>
        <begin position="564"/>
        <end position="588"/>
    </location>
</feature>
<evidence type="ECO:0000256" key="10">
    <source>
        <dbReference type="SAM" id="Phobius"/>
    </source>
</evidence>
<dbReference type="CDD" id="cd03233">
    <property type="entry name" value="ABCG_PDR_domain1"/>
    <property type="match status" value="1"/>
</dbReference>
<feature type="transmembrane region" description="Helical" evidence="10">
    <location>
        <begin position="109"/>
        <end position="130"/>
    </location>
</feature>
<dbReference type="InterPro" id="IPR029481">
    <property type="entry name" value="ABC_trans_N"/>
</dbReference>
<dbReference type="InterPro" id="IPR043926">
    <property type="entry name" value="ABCG_dom"/>
</dbReference>
<dbReference type="InterPro" id="IPR003593">
    <property type="entry name" value="AAA+_ATPase"/>
</dbReference>
<dbReference type="Proteomes" id="UP000636479">
    <property type="component" value="Unassembled WGS sequence"/>
</dbReference>
<dbReference type="InterPro" id="IPR010929">
    <property type="entry name" value="PDR_CDR_ABC"/>
</dbReference>
<dbReference type="InterPro" id="IPR003439">
    <property type="entry name" value="ABC_transporter-like_ATP-bd"/>
</dbReference>
<dbReference type="GO" id="GO:0140359">
    <property type="term" value="F:ABC-type transporter activity"/>
    <property type="evidence" value="ECO:0007669"/>
    <property type="project" value="InterPro"/>
</dbReference>
<keyword evidence="6" id="KW-0067">ATP-binding</keyword>
<dbReference type="SMART" id="SM00382">
    <property type="entry name" value="AAA"/>
    <property type="match status" value="2"/>
</dbReference>
<dbReference type="EMBL" id="JACAZF010000004">
    <property type="protein sequence ID" value="KAF7307369.1"/>
    <property type="molecule type" value="Genomic_DNA"/>
</dbReference>
<keyword evidence="3" id="KW-0813">Transport</keyword>
<dbReference type="Pfam" id="PF00005">
    <property type="entry name" value="ABC_tran"/>
    <property type="match status" value="2"/>
</dbReference>
<name>A0A8H6SXW3_9AGAR</name>
<dbReference type="InterPro" id="IPR027417">
    <property type="entry name" value="P-loop_NTPase"/>
</dbReference>
<dbReference type="InterPro" id="IPR017871">
    <property type="entry name" value="ABC_transporter-like_CS"/>
</dbReference>
<evidence type="ECO:0000256" key="2">
    <source>
        <dbReference type="ARBA" id="ARBA00006012"/>
    </source>
</evidence>
<feature type="transmembrane region" description="Helical" evidence="10">
    <location>
        <begin position="1299"/>
        <end position="1319"/>
    </location>
</feature>
<dbReference type="GeneID" id="59344612"/>